<dbReference type="RefSeq" id="WP_239312410.1">
    <property type="nucleotide sequence ID" value="NZ_BAAAZQ010000004.1"/>
</dbReference>
<sequence length="462" mass="49665">MPDLAVVDGDLDWDTFVASYWDRRPVLYRAVSNPPFEEAATFWTAVLAAEPSRGGPALTPNAQFTVERFQRVEAGDQLPAGDDGSFDGYQERLADLLGGRRYALVMNCFHAFDYGLWSRQRLFFAPLWQRVGLPYVSAITTMFHGTYEHSPVGVHRDRYGTFMFGLRGRKRMRFWTGRPWSEPVTTVLDYAPYRSESFAVEIGPGDLLYWPASYYHVGESAGTEPATSVNVGIPREASGVLAAPELFADVDPVRIGDPTAGLGQLDPVPAALYAPGPDPDGRLPDALPASLQQATVQLRGFARDGELRDRTTALSLRFWTAGGFRPVPPPAPARRLDDATPVRTVPQTPLLWSAAETGTMLAANGQVLRTAVRPAGVRRLLASLAGGRVVRVGALLDTVVGGPGSGAARSGATGSDRTAPLPATRDGVRELLALLVGCRGLVSVPNGGRGAASKPDGTPEDR</sequence>
<evidence type="ECO:0000256" key="1">
    <source>
        <dbReference type="SAM" id="MobiDB-lite"/>
    </source>
</evidence>
<comment type="caution">
    <text evidence="3">The sequence shown here is derived from an EMBL/GenBank/DDBJ whole genome shotgun (WGS) entry which is preliminary data.</text>
</comment>
<dbReference type="Gene3D" id="2.60.120.650">
    <property type="entry name" value="Cupin"/>
    <property type="match status" value="1"/>
</dbReference>
<dbReference type="SUPFAM" id="SSF51197">
    <property type="entry name" value="Clavaminate synthase-like"/>
    <property type="match status" value="1"/>
</dbReference>
<organism evidence="3 4">
    <name type="scientific">Plantactinospora mayteni</name>
    <dbReference type="NCBI Taxonomy" id="566021"/>
    <lineage>
        <taxon>Bacteria</taxon>
        <taxon>Bacillati</taxon>
        <taxon>Actinomycetota</taxon>
        <taxon>Actinomycetes</taxon>
        <taxon>Micromonosporales</taxon>
        <taxon>Micromonosporaceae</taxon>
        <taxon>Plantactinospora</taxon>
    </lineage>
</organism>
<dbReference type="Pfam" id="PF08007">
    <property type="entry name" value="JmjC_2"/>
    <property type="match status" value="1"/>
</dbReference>
<evidence type="ECO:0000313" key="4">
    <source>
        <dbReference type="Proteomes" id="UP000621500"/>
    </source>
</evidence>
<feature type="compositionally biased region" description="Low complexity" evidence="1">
    <location>
        <begin position="406"/>
        <end position="415"/>
    </location>
</feature>
<evidence type="ECO:0000313" key="3">
    <source>
        <dbReference type="EMBL" id="GIG96509.1"/>
    </source>
</evidence>
<feature type="domain" description="JmjC" evidence="2">
    <location>
        <begin position="140"/>
        <end position="232"/>
    </location>
</feature>
<protein>
    <recommendedName>
        <fullName evidence="2">JmjC domain-containing protein</fullName>
    </recommendedName>
</protein>
<evidence type="ECO:0000259" key="2">
    <source>
        <dbReference type="Pfam" id="PF08007"/>
    </source>
</evidence>
<proteinExistence type="predicted"/>
<dbReference type="EMBL" id="BONX01000018">
    <property type="protein sequence ID" value="GIG96509.1"/>
    <property type="molecule type" value="Genomic_DNA"/>
</dbReference>
<reference evidence="3 4" key="1">
    <citation type="submission" date="2021-01" db="EMBL/GenBank/DDBJ databases">
        <title>Whole genome shotgun sequence of Plantactinospora mayteni NBRC 109088.</title>
        <authorList>
            <person name="Komaki H."/>
            <person name="Tamura T."/>
        </authorList>
    </citation>
    <scope>NUCLEOTIDE SEQUENCE [LARGE SCALE GENOMIC DNA]</scope>
    <source>
        <strain evidence="3 4">NBRC 109088</strain>
    </source>
</reference>
<name>A0ABQ4EPC6_9ACTN</name>
<feature type="region of interest" description="Disordered" evidence="1">
    <location>
        <begin position="402"/>
        <end position="422"/>
    </location>
</feature>
<accession>A0ABQ4EPC6</accession>
<dbReference type="Proteomes" id="UP000621500">
    <property type="component" value="Unassembled WGS sequence"/>
</dbReference>
<keyword evidence="4" id="KW-1185">Reference proteome</keyword>
<dbReference type="InterPro" id="IPR003347">
    <property type="entry name" value="JmjC_dom"/>
</dbReference>
<gene>
    <name evidence="3" type="ORF">Pma05_30820</name>
</gene>